<feature type="compositionally biased region" description="Basic and acidic residues" evidence="3">
    <location>
        <begin position="640"/>
        <end position="660"/>
    </location>
</feature>
<feature type="compositionally biased region" description="Basic residues" evidence="3">
    <location>
        <begin position="711"/>
        <end position="724"/>
    </location>
</feature>
<keyword evidence="1 2" id="KW-0539">Nucleus</keyword>
<dbReference type="CDD" id="cd00086">
    <property type="entry name" value="homeodomain"/>
    <property type="match status" value="1"/>
</dbReference>
<dbReference type="SMART" id="SM00389">
    <property type="entry name" value="HOX"/>
    <property type="match status" value="1"/>
</dbReference>
<evidence type="ECO:0000256" key="3">
    <source>
        <dbReference type="SAM" id="MobiDB-lite"/>
    </source>
</evidence>
<name>A0AAX4JK02_9TREE</name>
<feature type="region of interest" description="Disordered" evidence="3">
    <location>
        <begin position="1"/>
        <end position="113"/>
    </location>
</feature>
<dbReference type="AlphaFoldDB" id="A0AAX4JK02"/>
<dbReference type="GO" id="GO:0000981">
    <property type="term" value="F:DNA-binding transcription factor activity, RNA polymerase II-specific"/>
    <property type="evidence" value="ECO:0007669"/>
    <property type="project" value="TreeGrafter"/>
</dbReference>
<dbReference type="SUPFAM" id="SSF46689">
    <property type="entry name" value="Homeodomain-like"/>
    <property type="match status" value="1"/>
</dbReference>
<feature type="DNA-binding region" description="Homeobox" evidence="1">
    <location>
        <begin position="309"/>
        <end position="368"/>
    </location>
</feature>
<keyword evidence="1 2" id="KW-0238">DNA-binding</keyword>
<evidence type="ECO:0000256" key="2">
    <source>
        <dbReference type="RuleBase" id="RU000682"/>
    </source>
</evidence>
<feature type="region of interest" description="Disordered" evidence="3">
    <location>
        <begin position="696"/>
        <end position="776"/>
    </location>
</feature>
<dbReference type="PANTHER" id="PTHR46255:SF3">
    <property type="entry name" value="HOMEOBOX DOMAIN-CONTAINING PROTEIN"/>
    <property type="match status" value="1"/>
</dbReference>
<dbReference type="InterPro" id="IPR009057">
    <property type="entry name" value="Homeodomain-like_sf"/>
</dbReference>
<feature type="compositionally biased region" description="Polar residues" evidence="3">
    <location>
        <begin position="497"/>
        <end position="521"/>
    </location>
</feature>
<accession>A0AAX4JK02</accession>
<feature type="compositionally biased region" description="Low complexity" evidence="3">
    <location>
        <begin position="280"/>
        <end position="289"/>
    </location>
</feature>
<dbReference type="EMBL" id="CP144098">
    <property type="protein sequence ID" value="WWC85742.1"/>
    <property type="molecule type" value="Genomic_DNA"/>
</dbReference>
<feature type="region of interest" description="Disordered" evidence="3">
    <location>
        <begin position="142"/>
        <end position="225"/>
    </location>
</feature>
<feature type="compositionally biased region" description="Polar residues" evidence="3">
    <location>
        <begin position="582"/>
        <end position="595"/>
    </location>
</feature>
<comment type="subcellular location">
    <subcellularLocation>
        <location evidence="1 2">Nucleus</location>
    </subcellularLocation>
</comment>
<feature type="compositionally biased region" description="Basic and acidic residues" evidence="3">
    <location>
        <begin position="484"/>
        <end position="496"/>
    </location>
</feature>
<dbReference type="GO" id="GO:0005634">
    <property type="term" value="C:nucleus"/>
    <property type="evidence" value="ECO:0007669"/>
    <property type="project" value="UniProtKB-SubCell"/>
</dbReference>
<dbReference type="PROSITE" id="PS50071">
    <property type="entry name" value="HOMEOBOX_2"/>
    <property type="match status" value="1"/>
</dbReference>
<feature type="compositionally biased region" description="Basic and acidic residues" evidence="3">
    <location>
        <begin position="725"/>
        <end position="737"/>
    </location>
</feature>
<dbReference type="Gene3D" id="1.10.10.60">
    <property type="entry name" value="Homeodomain-like"/>
    <property type="match status" value="1"/>
</dbReference>
<dbReference type="InterPro" id="IPR001356">
    <property type="entry name" value="HD"/>
</dbReference>
<dbReference type="Pfam" id="PF00046">
    <property type="entry name" value="Homeodomain"/>
    <property type="match status" value="1"/>
</dbReference>
<feature type="region of interest" description="Disordered" evidence="3">
    <location>
        <begin position="484"/>
        <end position="668"/>
    </location>
</feature>
<dbReference type="GeneID" id="91091280"/>
<evidence type="ECO:0000313" key="5">
    <source>
        <dbReference type="EMBL" id="WWC85742.1"/>
    </source>
</evidence>
<proteinExistence type="predicted"/>
<keyword evidence="6" id="KW-1185">Reference proteome</keyword>
<feature type="region of interest" description="Disordered" evidence="3">
    <location>
        <begin position="365"/>
        <end position="397"/>
    </location>
</feature>
<evidence type="ECO:0000313" key="6">
    <source>
        <dbReference type="Proteomes" id="UP001355207"/>
    </source>
</evidence>
<sequence>MISMAWTDLRMGEEQRSARSLPGVHPSSYQSTTSPSHRRGPHLHYDTGIRPRSTYNVPYDRPDPSSPSKPLPRSLPFVSYHDEPGPSSNGSRFRAPRTDFSHSTVSPVGPPPLAPYVTADRRYYAPKPPSQWFGSDGKRIETQERPIFPPPPRPAPPHIMASPTARRPALPDHNQRPVLPSFQSRRHSQSPDASFSRPRSPPDRSAMHPSEIPKHNHQRSSFISNDDTAYDTAYRDRFPPTTSSTAINHSAYHYGEGLSRRYSNDSQTSHHSYGMQRELSGGSSISGSSQTGTPSMGLSHLYSTGGRKKKRTRALMTHMQQSGLTKLWRKTKFPTGADREKLGHEIGLTARQVQVWFQNQRQKGRKALAVNGGIPEGEDPADYEDLQKSPRSRRLSIEGDERISAWAGSTASASSASTRLLPDPPLSAGSNYYESIDPGHHSRTYASSYQDEPPPRSAVSFEGSFAYSHEEQERNFGELNNRYREQDHNRYRERPHTSYSSYTHEPSYPHLQQSSSYSTAQPPRPPSSSSYRHFSSPSSERLPPLSPHWERPFPSVLEPINRSSPNGEPPLSAPLPSALSPISTDSSSRPNTRQTEPWYPIRRRRSSPNVVSDSVKSPYPGNIEPSQTDQHRRRSGSQSGDERHRSANDAHNDEPSRPDLTKAYSHSHLPPELAKIALNGPLDSKKGQVIREGQKEGFALPGISKSVSPTIHHRERSRSIPLKRGRSEEMDIDERSIQPKPQDQDGSETNVDGLDIQMERKDSKRPISSNLRSLLH</sequence>
<dbReference type="InterPro" id="IPR052631">
    <property type="entry name" value="Paired_homeobox_Bicoid"/>
</dbReference>
<feature type="region of interest" description="Disordered" evidence="3">
    <location>
        <begin position="259"/>
        <end position="309"/>
    </location>
</feature>
<dbReference type="RefSeq" id="XP_066072505.1">
    <property type="nucleotide sequence ID" value="XM_066216408.1"/>
</dbReference>
<dbReference type="PANTHER" id="PTHR46255">
    <property type="entry name" value="SHORT STATURE HOMEOBOX"/>
    <property type="match status" value="1"/>
</dbReference>
<evidence type="ECO:0000256" key="1">
    <source>
        <dbReference type="PROSITE-ProRule" id="PRU00108"/>
    </source>
</evidence>
<feature type="compositionally biased region" description="Basic and acidic residues" evidence="3">
    <location>
        <begin position="200"/>
        <end position="214"/>
    </location>
</feature>
<feature type="compositionally biased region" description="Pro residues" evidence="3">
    <location>
        <begin position="147"/>
        <end position="157"/>
    </location>
</feature>
<dbReference type="GO" id="GO:1990837">
    <property type="term" value="F:sequence-specific double-stranded DNA binding"/>
    <property type="evidence" value="ECO:0007669"/>
    <property type="project" value="TreeGrafter"/>
</dbReference>
<dbReference type="Proteomes" id="UP001355207">
    <property type="component" value="Chromosome 1"/>
</dbReference>
<protein>
    <recommendedName>
        <fullName evidence="4">Homeobox domain-containing protein</fullName>
    </recommendedName>
</protein>
<feature type="compositionally biased region" description="Polar residues" evidence="3">
    <location>
        <begin position="766"/>
        <end position="776"/>
    </location>
</feature>
<keyword evidence="1 2" id="KW-0371">Homeobox</keyword>
<feature type="domain" description="Homeobox" evidence="4">
    <location>
        <begin position="307"/>
        <end position="367"/>
    </location>
</feature>
<reference evidence="5 6" key="1">
    <citation type="submission" date="2024-01" db="EMBL/GenBank/DDBJ databases">
        <title>Comparative genomics of Cryptococcus and Kwoniella reveals pathogenesis evolution and contrasting modes of karyotype evolution via chromosome fusion or intercentromeric recombination.</title>
        <authorList>
            <person name="Coelho M.A."/>
            <person name="David-Palma M."/>
            <person name="Shea T."/>
            <person name="Bowers K."/>
            <person name="McGinley-Smith S."/>
            <person name="Mohammad A.W."/>
            <person name="Gnirke A."/>
            <person name="Yurkov A.M."/>
            <person name="Nowrousian M."/>
            <person name="Sun S."/>
            <person name="Cuomo C.A."/>
            <person name="Heitman J."/>
        </authorList>
    </citation>
    <scope>NUCLEOTIDE SEQUENCE [LARGE SCALE GENOMIC DNA]</scope>
    <source>
        <strain evidence="5 6">CBS 6074</strain>
    </source>
</reference>
<organism evidence="5 6">
    <name type="scientific">Kwoniella dendrophila CBS 6074</name>
    <dbReference type="NCBI Taxonomy" id="1295534"/>
    <lineage>
        <taxon>Eukaryota</taxon>
        <taxon>Fungi</taxon>
        <taxon>Dikarya</taxon>
        <taxon>Basidiomycota</taxon>
        <taxon>Agaricomycotina</taxon>
        <taxon>Tremellomycetes</taxon>
        <taxon>Tremellales</taxon>
        <taxon>Cryptococcaceae</taxon>
        <taxon>Kwoniella</taxon>
    </lineage>
</organism>
<feature type="compositionally biased region" description="Low complexity" evidence="3">
    <location>
        <begin position="527"/>
        <end position="543"/>
    </location>
</feature>
<evidence type="ECO:0000259" key="4">
    <source>
        <dbReference type="PROSITE" id="PS50071"/>
    </source>
</evidence>
<gene>
    <name evidence="5" type="ORF">L201_000608</name>
</gene>